<feature type="compositionally biased region" description="Basic and acidic residues" evidence="1">
    <location>
        <begin position="259"/>
        <end position="273"/>
    </location>
</feature>
<dbReference type="EMBL" id="JBHUON010000044">
    <property type="protein sequence ID" value="MFD2866897.1"/>
    <property type="molecule type" value="Genomic_DNA"/>
</dbReference>
<dbReference type="PANTHER" id="PTHR36435">
    <property type="entry name" value="SLR1288 PROTEIN"/>
    <property type="match status" value="1"/>
</dbReference>
<dbReference type="Pfam" id="PF02517">
    <property type="entry name" value="Rce1-like"/>
    <property type="match status" value="1"/>
</dbReference>
<feature type="transmembrane region" description="Helical" evidence="2">
    <location>
        <begin position="15"/>
        <end position="41"/>
    </location>
</feature>
<reference evidence="5" key="1">
    <citation type="journal article" date="2019" name="Int. J. Syst. Evol. Microbiol.">
        <title>The Global Catalogue of Microorganisms (GCM) 10K type strain sequencing project: providing services to taxonomists for standard genome sequencing and annotation.</title>
        <authorList>
            <consortium name="The Broad Institute Genomics Platform"/>
            <consortium name="The Broad Institute Genome Sequencing Center for Infectious Disease"/>
            <person name="Wu L."/>
            <person name="Ma J."/>
        </authorList>
    </citation>
    <scope>NUCLEOTIDE SEQUENCE [LARGE SCALE GENOMIC DNA]</scope>
    <source>
        <strain evidence="5">KCTC 52232</strain>
    </source>
</reference>
<evidence type="ECO:0000313" key="4">
    <source>
        <dbReference type="EMBL" id="MFD2866897.1"/>
    </source>
</evidence>
<evidence type="ECO:0000256" key="1">
    <source>
        <dbReference type="SAM" id="MobiDB-lite"/>
    </source>
</evidence>
<evidence type="ECO:0000313" key="5">
    <source>
        <dbReference type="Proteomes" id="UP001597601"/>
    </source>
</evidence>
<feature type="transmembrane region" description="Helical" evidence="2">
    <location>
        <begin position="159"/>
        <end position="177"/>
    </location>
</feature>
<keyword evidence="5" id="KW-1185">Reference proteome</keyword>
<dbReference type="PANTHER" id="PTHR36435:SF1">
    <property type="entry name" value="CAAX AMINO TERMINAL PROTEASE FAMILY PROTEIN"/>
    <property type="match status" value="1"/>
</dbReference>
<comment type="caution">
    <text evidence="4">The sequence shown here is derived from an EMBL/GenBank/DDBJ whole genome shotgun (WGS) entry which is preliminary data.</text>
</comment>
<keyword evidence="2" id="KW-1133">Transmembrane helix</keyword>
<keyword evidence="4" id="KW-0378">Hydrolase</keyword>
<organism evidence="4 5">
    <name type="scientific">Mucilaginibacter antarcticus</name>
    <dbReference type="NCBI Taxonomy" id="1855725"/>
    <lineage>
        <taxon>Bacteria</taxon>
        <taxon>Pseudomonadati</taxon>
        <taxon>Bacteroidota</taxon>
        <taxon>Sphingobacteriia</taxon>
        <taxon>Sphingobacteriales</taxon>
        <taxon>Sphingobacteriaceae</taxon>
        <taxon>Mucilaginibacter</taxon>
    </lineage>
</organism>
<name>A0ABW5XVY6_9SPHI</name>
<feature type="transmembrane region" description="Helical" evidence="2">
    <location>
        <begin position="184"/>
        <end position="206"/>
    </location>
</feature>
<dbReference type="EC" id="3.4.-.-" evidence="4"/>
<feature type="transmembrane region" description="Helical" evidence="2">
    <location>
        <begin position="226"/>
        <end position="244"/>
    </location>
</feature>
<keyword evidence="2" id="KW-0812">Transmembrane</keyword>
<feature type="transmembrane region" description="Helical" evidence="2">
    <location>
        <begin position="103"/>
        <end position="126"/>
    </location>
</feature>
<dbReference type="InterPro" id="IPR003675">
    <property type="entry name" value="Rce1/LyrA-like_dom"/>
</dbReference>
<feature type="region of interest" description="Disordered" evidence="1">
    <location>
        <begin position="253"/>
        <end position="273"/>
    </location>
</feature>
<protein>
    <submittedName>
        <fullName evidence="4">CPBP family intramembrane glutamic endopeptidase</fullName>
        <ecNumber evidence="4">3.4.-.-</ecNumber>
    </submittedName>
</protein>
<feature type="transmembrane region" description="Helical" evidence="2">
    <location>
        <begin position="62"/>
        <end position="83"/>
    </location>
</feature>
<dbReference type="Proteomes" id="UP001597601">
    <property type="component" value="Unassembled WGS sequence"/>
</dbReference>
<feature type="transmembrane region" description="Helical" evidence="2">
    <location>
        <begin position="133"/>
        <end position="153"/>
    </location>
</feature>
<dbReference type="GO" id="GO:0016787">
    <property type="term" value="F:hydrolase activity"/>
    <property type="evidence" value="ECO:0007669"/>
    <property type="project" value="UniProtKB-KW"/>
</dbReference>
<keyword evidence="2" id="KW-0472">Membrane</keyword>
<dbReference type="InterPro" id="IPR052710">
    <property type="entry name" value="CAAX_protease"/>
</dbReference>
<proteinExistence type="predicted"/>
<feature type="domain" description="CAAX prenyl protease 2/Lysostaphin resistance protein A-like" evidence="3">
    <location>
        <begin position="107"/>
        <end position="196"/>
    </location>
</feature>
<gene>
    <name evidence="4" type="ORF">ACFSYC_19535</name>
</gene>
<evidence type="ECO:0000256" key="2">
    <source>
        <dbReference type="SAM" id="Phobius"/>
    </source>
</evidence>
<sequence>MITKYPLLYRLCPPLLIAAVGFFLSDGLLVEIAINWLLLILIETKGLGVLGLTPTPRRGVHLLAGFGIAAGMACFNWYLQTIFSGSVWSLNPSFTPARFLDGTWWTMQSVLYEELIFRAALLYIAINKIGVRGACWLSAICFGAYHWFSMNAFGNPVQMAFIFIVTGAMGYIFALAYAKTKSLYLPIALHFGWNFINTVIFSQGPIGNQLLILKRGELFNAYENTIVMLVQYVAFPALAYWYIVKRKPQVTEVSPPPPDAHHPPQDHSKIHQS</sequence>
<accession>A0ABW5XVY6</accession>
<evidence type="ECO:0000259" key="3">
    <source>
        <dbReference type="Pfam" id="PF02517"/>
    </source>
</evidence>
<dbReference type="RefSeq" id="WP_377130550.1">
    <property type="nucleotide sequence ID" value="NZ_JBHUON010000044.1"/>
</dbReference>